<dbReference type="Proteomes" id="UP000789759">
    <property type="component" value="Unassembled WGS sequence"/>
</dbReference>
<reference evidence="1" key="1">
    <citation type="submission" date="2021-06" db="EMBL/GenBank/DDBJ databases">
        <authorList>
            <person name="Kallberg Y."/>
            <person name="Tangrot J."/>
            <person name="Rosling A."/>
        </authorList>
    </citation>
    <scope>NUCLEOTIDE SEQUENCE</scope>
    <source>
        <strain evidence="1">FL966</strain>
    </source>
</reference>
<comment type="caution">
    <text evidence="1">The sequence shown here is derived from an EMBL/GenBank/DDBJ whole genome shotgun (WGS) entry which is preliminary data.</text>
</comment>
<dbReference type="EMBL" id="CAJVQA010004167">
    <property type="protein sequence ID" value="CAG8592989.1"/>
    <property type="molecule type" value="Genomic_DNA"/>
</dbReference>
<evidence type="ECO:0000313" key="1">
    <source>
        <dbReference type="EMBL" id="CAG8592989.1"/>
    </source>
</evidence>
<dbReference type="AlphaFoldDB" id="A0A9N9C8P3"/>
<protein>
    <submittedName>
        <fullName evidence="1">24138_t:CDS:1</fullName>
    </submittedName>
</protein>
<gene>
    <name evidence="1" type="ORF">CPELLU_LOCUS6627</name>
</gene>
<sequence length="183" mass="20645">MKIALTVNICTNDGIVNGAQGILHRIIYDIESPIEEIVNIDGEKSITLNKPSKYVIIELLNHKPGAYTNLPPNHVPVYPIKQRCKYKCKIRDGSDITREFQRFQLPVTPAFAITDFKCQGTTLKKVIVDLDGGKIGAGIYVMLSQVQKLNNIMILRPFDQSKLNVTIDPDLKKELKRLESIQK</sequence>
<dbReference type="OrthoDB" id="2424924at2759"/>
<name>A0A9N9C8P3_9GLOM</name>
<evidence type="ECO:0000313" key="2">
    <source>
        <dbReference type="Proteomes" id="UP000789759"/>
    </source>
</evidence>
<organism evidence="1 2">
    <name type="scientific">Cetraspora pellucida</name>
    <dbReference type="NCBI Taxonomy" id="1433469"/>
    <lineage>
        <taxon>Eukaryota</taxon>
        <taxon>Fungi</taxon>
        <taxon>Fungi incertae sedis</taxon>
        <taxon>Mucoromycota</taxon>
        <taxon>Glomeromycotina</taxon>
        <taxon>Glomeromycetes</taxon>
        <taxon>Diversisporales</taxon>
        <taxon>Gigasporaceae</taxon>
        <taxon>Cetraspora</taxon>
    </lineage>
</organism>
<proteinExistence type="predicted"/>
<accession>A0A9N9C8P3</accession>
<keyword evidence="2" id="KW-1185">Reference proteome</keyword>